<evidence type="ECO:0000256" key="1">
    <source>
        <dbReference type="ARBA" id="ARBA00004496"/>
    </source>
</evidence>
<feature type="site" description="Interaction with target DNA" evidence="6">
    <location>
        <position position="93"/>
    </location>
</feature>
<dbReference type="InterPro" id="IPR007581">
    <property type="entry name" value="Endonuclease-V"/>
</dbReference>
<evidence type="ECO:0000313" key="8">
    <source>
        <dbReference type="Proteomes" id="UP000295023"/>
    </source>
</evidence>
<dbReference type="GO" id="GO:0003727">
    <property type="term" value="F:single-stranded RNA binding"/>
    <property type="evidence" value="ECO:0007669"/>
    <property type="project" value="TreeGrafter"/>
</dbReference>
<name>A0A4R4D695_9PROT</name>
<keyword evidence="6" id="KW-0234">DNA repair</keyword>
<evidence type="ECO:0000256" key="4">
    <source>
        <dbReference type="ARBA" id="ARBA00022759"/>
    </source>
</evidence>
<evidence type="ECO:0000256" key="3">
    <source>
        <dbReference type="ARBA" id="ARBA00022722"/>
    </source>
</evidence>
<keyword evidence="2 6" id="KW-0963">Cytoplasm</keyword>
<dbReference type="PANTHER" id="PTHR28511">
    <property type="entry name" value="ENDONUCLEASE V"/>
    <property type="match status" value="1"/>
</dbReference>
<keyword evidence="6" id="KW-0460">Magnesium</keyword>
<comment type="function">
    <text evidence="6">DNA repair enzyme involved in the repair of deaminated bases. Selectively cleaves double-stranded DNA at the second phosphodiester bond 3' to a deoxyinosine leaving behind the intact lesion on the nicked DNA.</text>
</comment>
<keyword evidence="5 6" id="KW-0378">Hydrolase</keyword>
<keyword evidence="3 6" id="KW-0540">Nuclease</keyword>
<proteinExistence type="inferred from homology"/>
<evidence type="ECO:0000256" key="5">
    <source>
        <dbReference type="ARBA" id="ARBA00022801"/>
    </source>
</evidence>
<accession>A0A4R4D695</accession>
<comment type="caution">
    <text evidence="7">The sequence shown here is derived from an EMBL/GenBank/DDBJ whole genome shotgun (WGS) entry which is preliminary data.</text>
</comment>
<dbReference type="GO" id="GO:0016891">
    <property type="term" value="F:RNA endonuclease activity producing 5'-phosphomonoesters, hydrolytic mechanism"/>
    <property type="evidence" value="ECO:0007669"/>
    <property type="project" value="TreeGrafter"/>
</dbReference>
<dbReference type="GO" id="GO:0043737">
    <property type="term" value="F:deoxyribonuclease V activity"/>
    <property type="evidence" value="ECO:0007669"/>
    <property type="project" value="UniProtKB-UniRule"/>
</dbReference>
<dbReference type="AlphaFoldDB" id="A0A4R4D695"/>
<comment type="cofactor">
    <cofactor evidence="6">
        <name>Mg(2+)</name>
        <dbReference type="ChEBI" id="CHEBI:18420"/>
    </cofactor>
</comment>
<evidence type="ECO:0000256" key="2">
    <source>
        <dbReference type="ARBA" id="ARBA00022490"/>
    </source>
</evidence>
<dbReference type="NCBIfam" id="NF008629">
    <property type="entry name" value="PRK11617.1"/>
    <property type="match status" value="1"/>
</dbReference>
<dbReference type="OrthoDB" id="9790916at2"/>
<dbReference type="GO" id="GO:0006281">
    <property type="term" value="P:DNA repair"/>
    <property type="evidence" value="ECO:0007669"/>
    <property type="project" value="UniProtKB-UniRule"/>
</dbReference>
<evidence type="ECO:0000313" key="7">
    <source>
        <dbReference type="EMBL" id="TCZ55217.1"/>
    </source>
</evidence>
<dbReference type="GO" id="GO:0005737">
    <property type="term" value="C:cytoplasm"/>
    <property type="evidence" value="ECO:0007669"/>
    <property type="project" value="UniProtKB-SubCell"/>
</dbReference>
<feature type="binding site" evidence="6">
    <location>
        <position position="53"/>
    </location>
    <ligand>
        <name>Mg(2+)</name>
        <dbReference type="ChEBI" id="CHEBI:18420"/>
    </ligand>
</feature>
<dbReference type="Pfam" id="PF04493">
    <property type="entry name" value="Endonuclease_5"/>
    <property type="match status" value="1"/>
</dbReference>
<comment type="subcellular location">
    <subcellularLocation>
        <location evidence="1 6">Cytoplasm</location>
    </subcellularLocation>
</comment>
<dbReference type="EMBL" id="SKBM01000028">
    <property type="protein sequence ID" value="TCZ55217.1"/>
    <property type="molecule type" value="Genomic_DNA"/>
</dbReference>
<dbReference type="Gene3D" id="3.30.2170.10">
    <property type="entry name" value="archaeoglobus fulgidus dsm 4304 superfamily"/>
    <property type="match status" value="1"/>
</dbReference>
<dbReference type="EC" id="3.1.21.7" evidence="6"/>
<comment type="catalytic activity">
    <reaction evidence="6">
        <text>Endonucleolytic cleavage at apurinic or apyrimidinic sites to products with a 5'-phosphate.</text>
        <dbReference type="EC" id="3.1.21.7"/>
    </reaction>
</comment>
<feature type="binding site" evidence="6">
    <location>
        <position position="123"/>
    </location>
    <ligand>
        <name>Mg(2+)</name>
        <dbReference type="ChEBI" id="CHEBI:18420"/>
    </ligand>
</feature>
<keyword evidence="6" id="KW-0479">Metal-binding</keyword>
<keyword evidence="6" id="KW-0227">DNA damage</keyword>
<comment type="similarity">
    <text evidence="6">Belongs to the endonuclease V family.</text>
</comment>
<organism evidence="7 8">
    <name type="scientific">Roseicella aquatilis</name>
    <dbReference type="NCBI Taxonomy" id="2527868"/>
    <lineage>
        <taxon>Bacteria</taxon>
        <taxon>Pseudomonadati</taxon>
        <taxon>Pseudomonadota</taxon>
        <taxon>Alphaproteobacteria</taxon>
        <taxon>Acetobacterales</taxon>
        <taxon>Roseomonadaceae</taxon>
        <taxon>Roseicella</taxon>
    </lineage>
</organism>
<evidence type="ECO:0000256" key="6">
    <source>
        <dbReference type="HAMAP-Rule" id="MF_00801"/>
    </source>
</evidence>
<dbReference type="RefSeq" id="WP_132294677.1">
    <property type="nucleotide sequence ID" value="NZ_SKBM01000028.1"/>
</dbReference>
<dbReference type="CDD" id="cd06559">
    <property type="entry name" value="Endonuclease_V"/>
    <property type="match status" value="1"/>
</dbReference>
<dbReference type="Proteomes" id="UP000295023">
    <property type="component" value="Unassembled WGS sequence"/>
</dbReference>
<gene>
    <name evidence="6" type="primary">nfi</name>
    <name evidence="7" type="ORF">EXY23_21765</name>
</gene>
<protein>
    <recommendedName>
        <fullName evidence="6">Endonuclease V</fullName>
        <ecNumber evidence="6">3.1.21.7</ecNumber>
    </recommendedName>
    <alternativeName>
        <fullName evidence="6">Deoxyinosine 3'endonuclease</fullName>
    </alternativeName>
    <alternativeName>
        <fullName evidence="6">Deoxyribonuclease V</fullName>
        <shortName evidence="6">DNase V</shortName>
    </alternativeName>
</protein>
<sequence length="247" mass="26234">MDPTPPAQLAPGIPPEWLAPPDLATARAAQVALAARVVQRDAHPPVRLLGGVDISNTRFDPEGRIFAAVVVLEWPGLRVVARASAVARATMPYIPGYLGFREVPALLAAWARLDPKPDLVLVDGHGIAHPRGFGIAAHLGVVLDVPSIGVAKSPLVGAPAAPLGEEAGAEQPLVWKGRRLGTVLRSKRRSNPLWISVGHRVSLESAVAWVRRCDTGYRLPEPTRQAHLAANETRRAGMEVADGAASR</sequence>
<keyword evidence="4 6" id="KW-0255">Endonuclease</keyword>
<reference evidence="7 8" key="1">
    <citation type="submission" date="2019-03" db="EMBL/GenBank/DDBJ databases">
        <title>Paracraurococcus aquatilis NE82 genome sequence.</title>
        <authorList>
            <person name="Zhao Y."/>
            <person name="Du Z."/>
        </authorList>
    </citation>
    <scope>NUCLEOTIDE SEQUENCE [LARGE SCALE GENOMIC DNA]</scope>
    <source>
        <strain evidence="7 8">NE82</strain>
    </source>
</reference>
<keyword evidence="8" id="KW-1185">Reference proteome</keyword>
<dbReference type="HAMAP" id="MF_00801">
    <property type="entry name" value="Endonuclease_5"/>
    <property type="match status" value="1"/>
</dbReference>
<dbReference type="GO" id="GO:0000287">
    <property type="term" value="F:magnesium ion binding"/>
    <property type="evidence" value="ECO:0007669"/>
    <property type="project" value="UniProtKB-UniRule"/>
</dbReference>
<dbReference type="PANTHER" id="PTHR28511:SF1">
    <property type="entry name" value="ENDONUCLEASE V"/>
    <property type="match status" value="1"/>
</dbReference>